<dbReference type="Proteomes" id="UP001248709">
    <property type="component" value="Unassembled WGS sequence"/>
</dbReference>
<dbReference type="RefSeq" id="WP_232238739.1">
    <property type="nucleotide sequence ID" value="NZ_JAUSUY010000006.1"/>
</dbReference>
<accession>A0ABU3H6J4</accession>
<dbReference type="PANTHER" id="PTHR34070">
    <property type="entry name" value="ARMADILLO-TYPE FOLD"/>
    <property type="match status" value="1"/>
</dbReference>
<sequence length="224" mass="26103">MMNEDLRLLVRELEELKDPDAAAAMSAYQRNQFPFLGVRTPVRRQVLKSFLAAHPPDKAWIPLLWELPEREYQYCGVDIALSLRKKLEPADLPMIEACITGRSWWDTVDLLAAGVAGFLLHKYPELQPEYGEKWLCSDNMWLNRTAILFQLHYKEATDEQLLYRYIREHASSNEFFIQKAIGWALREYSKSNPASVAAFIGQEELKPLSRREGLKWLMRTDKTQ</sequence>
<dbReference type="CDD" id="cd07064">
    <property type="entry name" value="AlkD_like_1"/>
    <property type="match status" value="1"/>
</dbReference>
<dbReference type="InterPro" id="IPR016024">
    <property type="entry name" value="ARM-type_fold"/>
</dbReference>
<dbReference type="PANTHER" id="PTHR34070:SF1">
    <property type="entry name" value="DNA ALKYLATION REPAIR PROTEIN"/>
    <property type="match status" value="1"/>
</dbReference>
<dbReference type="InterPro" id="IPR014825">
    <property type="entry name" value="DNA_alkylation"/>
</dbReference>
<comment type="caution">
    <text evidence="1">The sequence shown here is derived from an EMBL/GenBank/DDBJ whole genome shotgun (WGS) entry which is preliminary data.</text>
</comment>
<name>A0ABU3H6J4_9BACL</name>
<keyword evidence="2" id="KW-1185">Reference proteome</keyword>
<reference evidence="1 2" key="1">
    <citation type="submission" date="2023-07" db="EMBL/GenBank/DDBJ databases">
        <title>Genomic Encyclopedia of Type Strains, Phase IV (KMG-IV): sequencing the most valuable type-strain genomes for metagenomic binning, comparative biology and taxonomic classification.</title>
        <authorList>
            <person name="Goeker M."/>
        </authorList>
    </citation>
    <scope>NUCLEOTIDE SEQUENCE [LARGE SCALE GENOMIC DNA]</scope>
    <source>
        <strain evidence="1 2">T98</strain>
    </source>
</reference>
<proteinExistence type="predicted"/>
<dbReference type="Pfam" id="PF08713">
    <property type="entry name" value="DNA_alkylation"/>
    <property type="match status" value="1"/>
</dbReference>
<dbReference type="EMBL" id="JAUSUY010000006">
    <property type="protein sequence ID" value="MDT3426438.1"/>
    <property type="molecule type" value="Genomic_DNA"/>
</dbReference>
<protein>
    <submittedName>
        <fullName evidence="1">3-methyladenine DNA glycosylase AlkD</fullName>
    </submittedName>
</protein>
<dbReference type="SUPFAM" id="SSF48371">
    <property type="entry name" value="ARM repeat"/>
    <property type="match status" value="1"/>
</dbReference>
<gene>
    <name evidence="1" type="ORF">J2Z22_001964</name>
</gene>
<dbReference type="Gene3D" id="1.25.10.90">
    <property type="match status" value="1"/>
</dbReference>
<evidence type="ECO:0000313" key="2">
    <source>
        <dbReference type="Proteomes" id="UP001248709"/>
    </source>
</evidence>
<organism evidence="1 2">
    <name type="scientific">Paenibacillus forsythiae</name>
    <dbReference type="NCBI Taxonomy" id="365616"/>
    <lineage>
        <taxon>Bacteria</taxon>
        <taxon>Bacillati</taxon>
        <taxon>Bacillota</taxon>
        <taxon>Bacilli</taxon>
        <taxon>Bacillales</taxon>
        <taxon>Paenibacillaceae</taxon>
        <taxon>Paenibacillus</taxon>
    </lineage>
</organism>
<evidence type="ECO:0000313" key="1">
    <source>
        <dbReference type="EMBL" id="MDT3426438.1"/>
    </source>
</evidence>